<evidence type="ECO:0000313" key="3">
    <source>
        <dbReference type="WBParaSite" id="SPAL_0000012300.1"/>
    </source>
</evidence>
<feature type="compositionally biased region" description="Polar residues" evidence="1">
    <location>
        <begin position="1"/>
        <end position="12"/>
    </location>
</feature>
<feature type="region of interest" description="Disordered" evidence="1">
    <location>
        <begin position="1"/>
        <end position="54"/>
    </location>
</feature>
<evidence type="ECO:0000256" key="1">
    <source>
        <dbReference type="SAM" id="MobiDB-lite"/>
    </source>
</evidence>
<reference evidence="3" key="1">
    <citation type="submission" date="2017-02" db="UniProtKB">
        <authorList>
            <consortium name="WormBaseParasite"/>
        </authorList>
    </citation>
    <scope>IDENTIFICATION</scope>
</reference>
<protein>
    <submittedName>
        <fullName evidence="3">Uncharacterized protein</fullName>
    </submittedName>
</protein>
<name>A0A0N5B220_STREA</name>
<feature type="compositionally biased region" description="Basic and acidic residues" evidence="1">
    <location>
        <begin position="37"/>
        <end position="54"/>
    </location>
</feature>
<evidence type="ECO:0000313" key="2">
    <source>
        <dbReference type="Proteomes" id="UP000046392"/>
    </source>
</evidence>
<dbReference type="WBParaSite" id="SPAL_0000012300.1">
    <property type="protein sequence ID" value="SPAL_0000012300.1"/>
    <property type="gene ID" value="SPAL_0000012300"/>
</dbReference>
<proteinExistence type="predicted"/>
<organism evidence="2 3">
    <name type="scientific">Strongyloides papillosus</name>
    <name type="common">Intestinal threadworm</name>
    <dbReference type="NCBI Taxonomy" id="174720"/>
    <lineage>
        <taxon>Eukaryota</taxon>
        <taxon>Metazoa</taxon>
        <taxon>Ecdysozoa</taxon>
        <taxon>Nematoda</taxon>
        <taxon>Chromadorea</taxon>
        <taxon>Rhabditida</taxon>
        <taxon>Tylenchina</taxon>
        <taxon>Panagrolaimomorpha</taxon>
        <taxon>Strongyloidoidea</taxon>
        <taxon>Strongyloididae</taxon>
        <taxon>Strongyloides</taxon>
    </lineage>
</organism>
<keyword evidence="2" id="KW-1185">Reference proteome</keyword>
<accession>A0A0N5B220</accession>
<dbReference type="AlphaFoldDB" id="A0A0N5B220"/>
<sequence length="69" mass="7986">MRNDENVAQSPPVTVVVKRGRDNSTFAEVGENSNLENNEHETTENDKKDTDLKERKGIWRKQDEIFVPE</sequence>
<dbReference type="Proteomes" id="UP000046392">
    <property type="component" value="Unplaced"/>
</dbReference>